<evidence type="ECO:0000313" key="14">
    <source>
        <dbReference type="EMBL" id="AOE48079.1"/>
    </source>
</evidence>
<evidence type="ECO:0000256" key="11">
    <source>
        <dbReference type="ARBA" id="ARBA00037946"/>
    </source>
</evidence>
<accession>A0A1B3B7A3</accession>
<feature type="transmembrane region" description="Helical" evidence="13">
    <location>
        <begin position="76"/>
        <end position="93"/>
    </location>
</feature>
<proteinExistence type="evidence at transcript level"/>
<comment type="subcellular location">
    <subcellularLocation>
        <location evidence="1 13">Cell membrane</location>
        <topology evidence="1 13">Multi-pass membrane protein</topology>
    </subcellularLocation>
</comment>
<keyword evidence="3 13" id="KW-0716">Sensory transduction</keyword>
<keyword evidence="6 13" id="KW-1133">Transmembrane helix</keyword>
<comment type="caution">
    <text evidence="13">Lacks conserved residue(s) required for the propagation of feature annotation.</text>
</comment>
<comment type="similarity">
    <text evidence="11">Belongs to the insect chemoreceptor superfamily. Heteromeric odorant receptor channel (TC 1.A.69) family. Or2a subfamily.</text>
</comment>
<keyword evidence="4 13" id="KW-0812">Transmembrane</keyword>
<sequence>MNYSDHHEKVEQFYNVQESLYRKMGGFRLSPNSSKIKKIAYEFYGILAMMVIGVYNSSLFISFITLPSILDKIMKAFYMLGTLIGAMVKYICVKRDYSLYRDIATDLHQDIFKPLNAAENDIFVRNLEMSIRVRNLYGYVSCLSLVYAFGLQQVLNPKELPAQLYAPFDMEDSTNFLIMKVFSFISVGYLCFINIAFDSWCTSFMLFIQGQLEILEYRLERIGFNGDSDLEINLELKSCIRLHAAVHDIIGKLEIVIAFPNSLQIFCSMLVLCCNFYAISFTSVSEDTIAFLKFSIYQMAMLSQVFFICYFANEVTLASNKLSHALYSSNWITWNKINRRLVLLTMLRFRDPIRVKSLNRCYHFDLAAFTSIVNTSYSYFALLKQMNN</sequence>
<evidence type="ECO:0000256" key="1">
    <source>
        <dbReference type="ARBA" id="ARBA00004651"/>
    </source>
</evidence>
<evidence type="ECO:0000256" key="8">
    <source>
        <dbReference type="ARBA" id="ARBA00023170"/>
    </source>
</evidence>
<feature type="transmembrane region" description="Helical" evidence="13">
    <location>
        <begin position="136"/>
        <end position="155"/>
    </location>
</feature>
<feature type="transmembrane region" description="Helical" evidence="13">
    <location>
        <begin position="43"/>
        <end position="64"/>
    </location>
</feature>
<dbReference type="GO" id="GO:0004984">
    <property type="term" value="F:olfactory receptor activity"/>
    <property type="evidence" value="ECO:0007669"/>
    <property type="project" value="InterPro"/>
</dbReference>
<evidence type="ECO:0000256" key="6">
    <source>
        <dbReference type="ARBA" id="ARBA00022989"/>
    </source>
</evidence>
<dbReference type="AlphaFoldDB" id="A0A1B3B7A3"/>
<evidence type="ECO:0000256" key="13">
    <source>
        <dbReference type="RuleBase" id="RU351113"/>
    </source>
</evidence>
<protein>
    <recommendedName>
        <fullName evidence="13">Odorant receptor</fullName>
    </recommendedName>
</protein>
<reference evidence="14" key="2">
    <citation type="journal article" date="2016" name="PLoS ONE">
        <title>Molecular Characterization and Sex Distribution of Chemosensory Receptor Gene Family Based on Transcriptome Analysis of Scaeva pyrastri.</title>
        <authorList>
            <person name="Li X.M."/>
            <person name="Zhu X.Y."/>
            <person name="He P."/>
            <person name="Xu L."/>
            <person name="Sun L."/>
            <person name="Chen L."/>
            <person name="Wang Z.Q."/>
            <person name="Deng D.G."/>
            <person name="Zhang Y.N."/>
        </authorList>
    </citation>
    <scope>NUCLEOTIDE SEQUENCE</scope>
</reference>
<organism evidence="14">
    <name type="scientific">Scaeva pyrastri</name>
    <name type="common">Hoverfly</name>
    <name type="synonym">Musca pyrastri</name>
    <dbReference type="NCBI Taxonomy" id="219539"/>
    <lineage>
        <taxon>Eukaryota</taxon>
        <taxon>Metazoa</taxon>
        <taxon>Ecdysozoa</taxon>
        <taxon>Arthropoda</taxon>
        <taxon>Hexapoda</taxon>
        <taxon>Insecta</taxon>
        <taxon>Pterygota</taxon>
        <taxon>Neoptera</taxon>
        <taxon>Endopterygota</taxon>
        <taxon>Diptera</taxon>
        <taxon>Brachycera</taxon>
        <taxon>Muscomorpha</taxon>
        <taxon>Syrphoidea</taxon>
        <taxon>Syrphidae</taxon>
        <taxon>Syrphinae</taxon>
        <taxon>Syrphini</taxon>
        <taxon>Scaeva</taxon>
    </lineage>
</organism>
<evidence type="ECO:0000256" key="12">
    <source>
        <dbReference type="ARBA" id="ARBA00038679"/>
    </source>
</evidence>
<keyword evidence="8 13" id="KW-0675">Receptor</keyword>
<evidence type="ECO:0000256" key="2">
    <source>
        <dbReference type="ARBA" id="ARBA00022475"/>
    </source>
</evidence>
<dbReference type="PANTHER" id="PTHR21137:SF37">
    <property type="entry name" value="ODORANT RECEPTOR 46A, ISOFORM B-RELATED"/>
    <property type="match status" value="1"/>
</dbReference>
<keyword evidence="2" id="KW-1003">Cell membrane</keyword>
<feature type="transmembrane region" description="Helical" evidence="13">
    <location>
        <begin position="262"/>
        <end position="282"/>
    </location>
</feature>
<comment type="function">
    <text evidence="10">Odorant receptor which mediates acceptance or avoidance behavior, depending on its substrates. The odorant receptor repertoire encodes a large collection of odor stimuli that vary widely in identity, intensity, and duration. May form a complex with Orco to form odorant-sensing units, providing sensitive and prolonged odorant signaling and calcium permeability.</text>
</comment>
<dbReference type="EMBL" id="KU291829">
    <property type="protein sequence ID" value="AOE48079.1"/>
    <property type="molecule type" value="mRNA"/>
</dbReference>
<dbReference type="InterPro" id="IPR004117">
    <property type="entry name" value="7tm6_olfct_rcpt"/>
</dbReference>
<dbReference type="PANTHER" id="PTHR21137">
    <property type="entry name" value="ODORANT RECEPTOR"/>
    <property type="match status" value="1"/>
</dbReference>
<evidence type="ECO:0000256" key="3">
    <source>
        <dbReference type="ARBA" id="ARBA00022606"/>
    </source>
</evidence>
<evidence type="ECO:0000256" key="10">
    <source>
        <dbReference type="ARBA" id="ARBA00037764"/>
    </source>
</evidence>
<feature type="transmembrane region" description="Helical" evidence="13">
    <location>
        <begin position="175"/>
        <end position="197"/>
    </location>
</feature>
<evidence type="ECO:0000256" key="9">
    <source>
        <dbReference type="ARBA" id="ARBA00023224"/>
    </source>
</evidence>
<keyword evidence="5 13" id="KW-0552">Olfaction</keyword>
<keyword evidence="7 13" id="KW-0472">Membrane</keyword>
<evidence type="ECO:0000256" key="7">
    <source>
        <dbReference type="ARBA" id="ARBA00023136"/>
    </source>
</evidence>
<evidence type="ECO:0000256" key="4">
    <source>
        <dbReference type="ARBA" id="ARBA00022692"/>
    </source>
</evidence>
<name>A0A1B3B7A3_SCAPY</name>
<dbReference type="GO" id="GO:0005886">
    <property type="term" value="C:plasma membrane"/>
    <property type="evidence" value="ECO:0007669"/>
    <property type="project" value="UniProtKB-SubCell"/>
</dbReference>
<comment type="subunit">
    <text evidence="12">Interacts with Orco. Complexes exist early in the endomembrane system in olfactory sensory neurons (OSNs), coupling these complexes to the conserved ciliary trafficking pathway.</text>
</comment>
<feature type="transmembrane region" description="Helical" evidence="13">
    <location>
        <begin position="294"/>
        <end position="312"/>
    </location>
</feature>
<evidence type="ECO:0000256" key="5">
    <source>
        <dbReference type="ARBA" id="ARBA00022725"/>
    </source>
</evidence>
<keyword evidence="9 13" id="KW-0807">Transducer</keyword>
<dbReference type="GO" id="GO:0005549">
    <property type="term" value="F:odorant binding"/>
    <property type="evidence" value="ECO:0007669"/>
    <property type="project" value="InterPro"/>
</dbReference>
<dbReference type="Pfam" id="PF02949">
    <property type="entry name" value="7tm_6"/>
    <property type="match status" value="1"/>
</dbReference>
<dbReference type="GO" id="GO:0007165">
    <property type="term" value="P:signal transduction"/>
    <property type="evidence" value="ECO:0007669"/>
    <property type="project" value="UniProtKB-KW"/>
</dbReference>
<reference evidence="14" key="1">
    <citation type="submission" date="2015-12" db="EMBL/GenBank/DDBJ databases">
        <authorList>
            <person name="Shamseldin A."/>
            <person name="Moawad H."/>
            <person name="Abd El-Rahim W.M."/>
            <person name="Sadowsky M.J."/>
        </authorList>
    </citation>
    <scope>NUCLEOTIDE SEQUENCE</scope>
</reference>